<keyword evidence="6" id="KW-1185">Reference proteome</keyword>
<comment type="caution">
    <text evidence="5">The sequence shown here is derived from an EMBL/GenBank/DDBJ whole genome shotgun (WGS) entry which is preliminary data.</text>
</comment>
<dbReference type="STRING" id="10195.A0A3M7SNL1"/>
<evidence type="ECO:0000313" key="5">
    <source>
        <dbReference type="EMBL" id="RNA37210.1"/>
    </source>
</evidence>
<evidence type="ECO:0000256" key="1">
    <source>
        <dbReference type="ARBA" id="ARBA00022574"/>
    </source>
</evidence>
<feature type="repeat" description="WD" evidence="3">
    <location>
        <begin position="14"/>
        <end position="55"/>
    </location>
</feature>
<dbReference type="PROSITE" id="PS50294">
    <property type="entry name" value="WD_REPEATS_REGION"/>
    <property type="match status" value="3"/>
</dbReference>
<evidence type="ECO:0000256" key="4">
    <source>
        <dbReference type="SAM" id="MobiDB-lite"/>
    </source>
</evidence>
<dbReference type="OrthoDB" id="5849151at2759"/>
<sequence length="279" mass="31159">VKIWGLKEAKVIRSIDHPNNITVIKFTHDSQYVITGGEDNSCKIWELLTGKLIQVLIEHDGAVTSIDVPFNNNLIVSGAKDRFIILWNFKDGSVIHKLAGHHDLIVKVAITFDGNIIISGSREGVINVWSSRYGNLLTSINLQFTLVELIVSMDATSIVARLAESTNLPIISLTHKNMIDCNRATSQASLKSFEYISKSQNGHLPLKPKPLVFAKKSTELLKLFTQEAVEMEKKARRQSEITSHIQAEPISVTQHSSRGIFQKQKRKTKKSSEFSSNIS</sequence>
<feature type="non-terminal residue" evidence="5">
    <location>
        <position position="279"/>
    </location>
</feature>
<dbReference type="Gene3D" id="2.130.10.10">
    <property type="entry name" value="YVTN repeat-like/Quinoprotein amine dehydrogenase"/>
    <property type="match status" value="1"/>
</dbReference>
<gene>
    <name evidence="5" type="ORF">BpHYR1_045718</name>
</gene>
<dbReference type="SMART" id="SM00320">
    <property type="entry name" value="WD40"/>
    <property type="match status" value="3"/>
</dbReference>
<proteinExistence type="predicted"/>
<protein>
    <submittedName>
        <fullName evidence="5">NACHT and WD repeat domain-containing 1</fullName>
    </submittedName>
</protein>
<evidence type="ECO:0000256" key="2">
    <source>
        <dbReference type="ARBA" id="ARBA00022737"/>
    </source>
</evidence>
<name>A0A3M7SNL1_BRAPC</name>
<dbReference type="InterPro" id="IPR001680">
    <property type="entry name" value="WD40_rpt"/>
</dbReference>
<feature type="repeat" description="WD" evidence="3">
    <location>
        <begin position="56"/>
        <end position="97"/>
    </location>
</feature>
<dbReference type="InterPro" id="IPR036322">
    <property type="entry name" value="WD40_repeat_dom_sf"/>
</dbReference>
<dbReference type="SUPFAM" id="SSF50978">
    <property type="entry name" value="WD40 repeat-like"/>
    <property type="match status" value="1"/>
</dbReference>
<dbReference type="Proteomes" id="UP000276133">
    <property type="component" value="Unassembled WGS sequence"/>
</dbReference>
<evidence type="ECO:0000256" key="3">
    <source>
        <dbReference type="PROSITE-ProRule" id="PRU00221"/>
    </source>
</evidence>
<keyword evidence="1 3" id="KW-0853">WD repeat</keyword>
<dbReference type="PROSITE" id="PS00678">
    <property type="entry name" value="WD_REPEATS_1"/>
    <property type="match status" value="2"/>
</dbReference>
<dbReference type="InterPro" id="IPR015943">
    <property type="entry name" value="WD40/YVTN_repeat-like_dom_sf"/>
</dbReference>
<keyword evidence="2" id="KW-0677">Repeat</keyword>
<feature type="non-terminal residue" evidence="5">
    <location>
        <position position="1"/>
    </location>
</feature>
<organism evidence="5 6">
    <name type="scientific">Brachionus plicatilis</name>
    <name type="common">Marine rotifer</name>
    <name type="synonym">Brachionus muelleri</name>
    <dbReference type="NCBI Taxonomy" id="10195"/>
    <lineage>
        <taxon>Eukaryota</taxon>
        <taxon>Metazoa</taxon>
        <taxon>Spiralia</taxon>
        <taxon>Gnathifera</taxon>
        <taxon>Rotifera</taxon>
        <taxon>Eurotatoria</taxon>
        <taxon>Monogononta</taxon>
        <taxon>Pseudotrocha</taxon>
        <taxon>Ploima</taxon>
        <taxon>Brachionidae</taxon>
        <taxon>Brachionus</taxon>
    </lineage>
</organism>
<dbReference type="InterPro" id="IPR019775">
    <property type="entry name" value="WD40_repeat_CS"/>
</dbReference>
<feature type="compositionally biased region" description="Polar residues" evidence="4">
    <location>
        <begin position="240"/>
        <end position="259"/>
    </location>
</feature>
<dbReference type="Pfam" id="PF00400">
    <property type="entry name" value="WD40"/>
    <property type="match status" value="3"/>
</dbReference>
<evidence type="ECO:0000313" key="6">
    <source>
        <dbReference type="Proteomes" id="UP000276133"/>
    </source>
</evidence>
<dbReference type="EMBL" id="REGN01001073">
    <property type="protein sequence ID" value="RNA37210.1"/>
    <property type="molecule type" value="Genomic_DNA"/>
</dbReference>
<dbReference type="PROSITE" id="PS50082">
    <property type="entry name" value="WD_REPEATS_2"/>
    <property type="match status" value="3"/>
</dbReference>
<reference evidence="5 6" key="1">
    <citation type="journal article" date="2018" name="Sci. Rep.">
        <title>Genomic signatures of local adaptation to the degree of environmental predictability in rotifers.</title>
        <authorList>
            <person name="Franch-Gras L."/>
            <person name="Hahn C."/>
            <person name="Garcia-Roger E.M."/>
            <person name="Carmona M.J."/>
            <person name="Serra M."/>
            <person name="Gomez A."/>
        </authorList>
    </citation>
    <scope>NUCLEOTIDE SEQUENCE [LARGE SCALE GENOMIC DNA]</scope>
    <source>
        <strain evidence="5">HYR1</strain>
    </source>
</reference>
<dbReference type="PANTHER" id="PTHR19848:SF8">
    <property type="entry name" value="F-BOX AND WD REPEAT DOMAIN CONTAINING 7"/>
    <property type="match status" value="1"/>
</dbReference>
<dbReference type="PANTHER" id="PTHR19848">
    <property type="entry name" value="WD40 REPEAT PROTEIN"/>
    <property type="match status" value="1"/>
</dbReference>
<feature type="region of interest" description="Disordered" evidence="4">
    <location>
        <begin position="240"/>
        <end position="279"/>
    </location>
</feature>
<dbReference type="AlphaFoldDB" id="A0A3M7SNL1"/>
<feature type="repeat" description="WD" evidence="3">
    <location>
        <begin position="98"/>
        <end position="139"/>
    </location>
</feature>
<accession>A0A3M7SNL1</accession>